<gene>
    <name evidence="4" type="primary">MED11</name>
    <name evidence="5" type="ORF">PHYBLDRAFT_79577</name>
</gene>
<keyword evidence="4" id="KW-0010">Activator</keyword>
<evidence type="ECO:0000256" key="2">
    <source>
        <dbReference type="ARBA" id="ARBA00008186"/>
    </source>
</evidence>
<dbReference type="GeneID" id="29004381"/>
<evidence type="ECO:0000313" key="5">
    <source>
        <dbReference type="EMBL" id="OAD78355.1"/>
    </source>
</evidence>
<comment type="function">
    <text evidence="4">Component of the Mediator complex, a coactivator involved in the regulated transcription of nearly all RNA polymerase II-dependent genes. Mediator functions as a bridge to convey information from gene-specific regulatory proteins to the basal RNA polymerase II transcription machinery. Mediator is recruited to promoters by direct interactions with regulatory proteins and serves as a scaffold for the assembly of a functional pre-initiation complex with RNA polymerase II and the general transcription factors.</text>
</comment>
<dbReference type="AlphaFoldDB" id="A0A162Y5B6"/>
<protein>
    <recommendedName>
        <fullName evidence="4">Mediator of RNA polymerase II transcription subunit 11</fullName>
    </recommendedName>
    <alternativeName>
        <fullName evidence="4">Mediator complex subunit 11</fullName>
    </alternativeName>
</protein>
<dbReference type="VEuPathDB" id="FungiDB:PHYBLDRAFT_79577"/>
<dbReference type="RefSeq" id="XP_018296395.1">
    <property type="nucleotide sequence ID" value="XM_018443476.1"/>
</dbReference>
<evidence type="ECO:0000256" key="1">
    <source>
        <dbReference type="ARBA" id="ARBA00004123"/>
    </source>
</evidence>
<comment type="subunit">
    <text evidence="4">Component of the Mediator complex.</text>
</comment>
<dbReference type="Gene3D" id="1.10.287.3490">
    <property type="match status" value="1"/>
</dbReference>
<dbReference type="GO" id="GO:0003712">
    <property type="term" value="F:transcription coregulator activity"/>
    <property type="evidence" value="ECO:0007669"/>
    <property type="project" value="InterPro"/>
</dbReference>
<dbReference type="Pfam" id="PF10280">
    <property type="entry name" value="Med11"/>
    <property type="match status" value="1"/>
</dbReference>
<dbReference type="OrthoDB" id="5418434at2759"/>
<dbReference type="EMBL" id="KV440973">
    <property type="protein sequence ID" value="OAD78355.1"/>
    <property type="molecule type" value="Genomic_DNA"/>
</dbReference>
<comment type="similarity">
    <text evidence="2 4">Belongs to the Mediator complex subunit 11 family.</text>
</comment>
<evidence type="ECO:0000313" key="6">
    <source>
        <dbReference type="Proteomes" id="UP000077315"/>
    </source>
</evidence>
<evidence type="ECO:0000256" key="4">
    <source>
        <dbReference type="RuleBase" id="RU364147"/>
    </source>
</evidence>
<evidence type="ECO:0000256" key="3">
    <source>
        <dbReference type="ARBA" id="ARBA00023242"/>
    </source>
</evidence>
<organism evidence="5 6">
    <name type="scientific">Phycomyces blakesleeanus (strain ATCC 8743b / DSM 1359 / FGSC 10004 / NBRC 33097 / NRRL 1555)</name>
    <dbReference type="NCBI Taxonomy" id="763407"/>
    <lineage>
        <taxon>Eukaryota</taxon>
        <taxon>Fungi</taxon>
        <taxon>Fungi incertae sedis</taxon>
        <taxon>Mucoromycota</taxon>
        <taxon>Mucoromycotina</taxon>
        <taxon>Mucoromycetes</taxon>
        <taxon>Mucorales</taxon>
        <taxon>Phycomycetaceae</taxon>
        <taxon>Phycomyces</taxon>
    </lineage>
</organism>
<keyword evidence="4" id="KW-0804">Transcription</keyword>
<dbReference type="InParanoid" id="A0A162Y5B6"/>
<sequence>MPDKNAFHDASGAMAESTIRIKDLHEAEKKLVLLVETAGDALAVLSDEEINDNSADQAHRERIAAFQDLASRYFSLINDVQLSLRSHTHYLAKTGSIAPSTSKSIPFKASVAGQQKELEIWTAALGIINHRVQEIKSIAQGQQLESETQSF</sequence>
<keyword evidence="3 4" id="KW-0539">Nucleus</keyword>
<reference evidence="6" key="1">
    <citation type="submission" date="2015-06" db="EMBL/GenBank/DDBJ databases">
        <title>Expansion of signal transduction pathways in fungi by whole-genome duplication.</title>
        <authorList>
            <consortium name="DOE Joint Genome Institute"/>
            <person name="Corrochano L.M."/>
            <person name="Kuo A."/>
            <person name="Marcet-Houben M."/>
            <person name="Polaino S."/>
            <person name="Salamov A."/>
            <person name="Villalobos J.M."/>
            <person name="Alvarez M.I."/>
            <person name="Avalos J."/>
            <person name="Benito E.P."/>
            <person name="Benoit I."/>
            <person name="Burger G."/>
            <person name="Camino L.P."/>
            <person name="Canovas D."/>
            <person name="Cerda-Olmedo E."/>
            <person name="Cheng J.-F."/>
            <person name="Dominguez A."/>
            <person name="Elias M."/>
            <person name="Eslava A.P."/>
            <person name="Glaser F."/>
            <person name="Grimwood J."/>
            <person name="Gutierrez G."/>
            <person name="Heitman J."/>
            <person name="Henrissat B."/>
            <person name="Iturriaga E.A."/>
            <person name="Lang B.F."/>
            <person name="Lavin J.L."/>
            <person name="Lee S."/>
            <person name="Li W."/>
            <person name="Lindquist E."/>
            <person name="Lopez-Garcia S."/>
            <person name="Luque E.M."/>
            <person name="Marcos A.T."/>
            <person name="Martin J."/>
            <person name="McCluskey K."/>
            <person name="Medina H.R."/>
            <person name="Miralles-Duran A."/>
            <person name="Miyazaki A."/>
            <person name="Munoz-Torres E."/>
            <person name="Oguiza J.A."/>
            <person name="Ohm R."/>
            <person name="Olmedo M."/>
            <person name="Orejas M."/>
            <person name="Ortiz-Castellanos L."/>
            <person name="Pisabarro A.G."/>
            <person name="Rodriguez-Romero J."/>
            <person name="Ruiz-Herrera J."/>
            <person name="Ruiz-Vazquez R."/>
            <person name="Sanz C."/>
            <person name="Schackwitz W."/>
            <person name="Schmutz J."/>
            <person name="Shahriari M."/>
            <person name="Shelest E."/>
            <person name="Silva-Franco F."/>
            <person name="Soanes D."/>
            <person name="Syed K."/>
            <person name="Tagua V.G."/>
            <person name="Talbot N.J."/>
            <person name="Thon M."/>
            <person name="De vries R.P."/>
            <person name="Wiebenga A."/>
            <person name="Yadav J.S."/>
            <person name="Braun E.L."/>
            <person name="Baker S."/>
            <person name="Garre V."/>
            <person name="Horwitz B."/>
            <person name="Torres-Martinez S."/>
            <person name="Idnurm A."/>
            <person name="Herrera-Estrella A."/>
            <person name="Gabaldon T."/>
            <person name="Grigoriev I.V."/>
        </authorList>
    </citation>
    <scope>NUCLEOTIDE SEQUENCE [LARGE SCALE GENOMIC DNA]</scope>
    <source>
        <strain evidence="6">NRRL 1555(-)</strain>
    </source>
</reference>
<dbReference type="GO" id="GO:0016592">
    <property type="term" value="C:mediator complex"/>
    <property type="evidence" value="ECO:0007669"/>
    <property type="project" value="InterPro"/>
</dbReference>
<dbReference type="Proteomes" id="UP000077315">
    <property type="component" value="Unassembled WGS sequence"/>
</dbReference>
<dbReference type="InterPro" id="IPR019404">
    <property type="entry name" value="Mediator_Med11"/>
</dbReference>
<comment type="subcellular location">
    <subcellularLocation>
        <location evidence="1 4">Nucleus</location>
    </subcellularLocation>
</comment>
<accession>A0A162Y5B6</accession>
<dbReference type="GO" id="GO:0006357">
    <property type="term" value="P:regulation of transcription by RNA polymerase II"/>
    <property type="evidence" value="ECO:0007669"/>
    <property type="project" value="InterPro"/>
</dbReference>
<keyword evidence="4" id="KW-0805">Transcription regulation</keyword>
<proteinExistence type="inferred from homology"/>
<keyword evidence="6" id="KW-1185">Reference proteome</keyword>
<name>A0A162Y5B6_PHYB8</name>